<keyword evidence="2" id="KW-1185">Reference proteome</keyword>
<dbReference type="EMBL" id="OX365700">
    <property type="protein sequence ID" value="CAI4031136.1"/>
    <property type="molecule type" value="Genomic_DNA"/>
</dbReference>
<accession>A0AA86TB07</accession>
<gene>
    <name evidence="1" type="ORF">DNFV4_01566</name>
</gene>
<name>A0AA86TB07_9BACT</name>
<dbReference type="KEGG" id="nti:DNFV4_01566"/>
<evidence type="ECO:0000313" key="1">
    <source>
        <dbReference type="EMBL" id="CAI4031136.1"/>
    </source>
</evidence>
<protein>
    <submittedName>
        <fullName evidence="1">Uncharacterized protein</fullName>
    </submittedName>
</protein>
<organism evidence="1 2">
    <name type="scientific">Nitrospira tepida</name>
    <dbReference type="NCBI Taxonomy" id="2973512"/>
    <lineage>
        <taxon>Bacteria</taxon>
        <taxon>Pseudomonadati</taxon>
        <taxon>Nitrospirota</taxon>
        <taxon>Nitrospiria</taxon>
        <taxon>Nitrospirales</taxon>
        <taxon>Nitrospiraceae</taxon>
        <taxon>Nitrospira</taxon>
    </lineage>
</organism>
<dbReference type="Proteomes" id="UP001179121">
    <property type="component" value="Chromosome"/>
</dbReference>
<proteinExistence type="predicted"/>
<dbReference type="AlphaFoldDB" id="A0AA86TB07"/>
<evidence type="ECO:0000313" key="2">
    <source>
        <dbReference type="Proteomes" id="UP001179121"/>
    </source>
</evidence>
<reference evidence="1" key="1">
    <citation type="submission" date="2022-10" db="EMBL/GenBank/DDBJ databases">
        <authorList>
            <person name="Koch H."/>
        </authorList>
    </citation>
    <scope>NUCLEOTIDE SEQUENCE</scope>
    <source>
        <strain evidence="1">DNF</strain>
    </source>
</reference>
<sequence length="70" mass="8023">MVEVIPFAVFFFLFSAAGSGYYFEVPLIWALTHWSPPNKPGEPKAWMHRVLKAAQHFFCNLVLVGEWKPA</sequence>